<proteinExistence type="predicted"/>
<dbReference type="AlphaFoldDB" id="A0AAV2AW95"/>
<dbReference type="PANTHER" id="PTHR47331">
    <property type="entry name" value="PHD-TYPE DOMAIN-CONTAINING PROTEIN"/>
    <property type="match status" value="1"/>
</dbReference>
<dbReference type="SUPFAM" id="SSF56672">
    <property type="entry name" value="DNA/RNA polymerases"/>
    <property type="match status" value="1"/>
</dbReference>
<dbReference type="GO" id="GO:0071897">
    <property type="term" value="P:DNA biosynthetic process"/>
    <property type="evidence" value="ECO:0007669"/>
    <property type="project" value="UniProtKB-ARBA"/>
</dbReference>
<dbReference type="InterPro" id="IPR043502">
    <property type="entry name" value="DNA/RNA_pol_sf"/>
</dbReference>
<dbReference type="EMBL" id="CAXIEN010000224">
    <property type="protein sequence ID" value="CAL1287994.1"/>
    <property type="molecule type" value="Genomic_DNA"/>
</dbReference>
<keyword evidence="2" id="KW-1185">Reference proteome</keyword>
<sequence length="154" mass="17766">NSGRYKVNLPWLDGHPPLPDNKELAQKRLKHTVKSLKAKGRLNEYQEVFNQWENEGIIEQINPNKINPEGLGVHYLPPRAVIKDNSTTKVRPVFDRSAKTRNSVSINECIKKGPNLIEMIPAILNRFRWWKIGVISDIKQAFLQIALNESDRDF</sequence>
<dbReference type="PANTHER" id="PTHR47331:SF1">
    <property type="entry name" value="GAG-LIKE PROTEIN"/>
    <property type="match status" value="1"/>
</dbReference>
<name>A0AAV2AW95_9ARAC</name>
<evidence type="ECO:0008006" key="3">
    <source>
        <dbReference type="Google" id="ProtNLM"/>
    </source>
</evidence>
<dbReference type="Proteomes" id="UP001497382">
    <property type="component" value="Unassembled WGS sequence"/>
</dbReference>
<gene>
    <name evidence="1" type="ORF">LARSCL_LOCUS15117</name>
</gene>
<evidence type="ECO:0000313" key="1">
    <source>
        <dbReference type="EMBL" id="CAL1287994.1"/>
    </source>
</evidence>
<feature type="non-terminal residue" evidence="1">
    <location>
        <position position="154"/>
    </location>
</feature>
<protein>
    <recommendedName>
        <fullName evidence="3">Reverse transcriptase</fullName>
    </recommendedName>
</protein>
<feature type="non-terminal residue" evidence="1">
    <location>
        <position position="1"/>
    </location>
</feature>
<organism evidence="1 2">
    <name type="scientific">Larinioides sclopetarius</name>
    <dbReference type="NCBI Taxonomy" id="280406"/>
    <lineage>
        <taxon>Eukaryota</taxon>
        <taxon>Metazoa</taxon>
        <taxon>Ecdysozoa</taxon>
        <taxon>Arthropoda</taxon>
        <taxon>Chelicerata</taxon>
        <taxon>Arachnida</taxon>
        <taxon>Araneae</taxon>
        <taxon>Araneomorphae</taxon>
        <taxon>Entelegynae</taxon>
        <taxon>Araneoidea</taxon>
        <taxon>Araneidae</taxon>
        <taxon>Larinioides</taxon>
    </lineage>
</organism>
<accession>A0AAV2AW95</accession>
<comment type="caution">
    <text evidence="1">The sequence shown here is derived from an EMBL/GenBank/DDBJ whole genome shotgun (WGS) entry which is preliminary data.</text>
</comment>
<reference evidence="1 2" key="1">
    <citation type="submission" date="2024-04" db="EMBL/GenBank/DDBJ databases">
        <authorList>
            <person name="Rising A."/>
            <person name="Reimegard J."/>
            <person name="Sonavane S."/>
            <person name="Akerstrom W."/>
            <person name="Nylinder S."/>
            <person name="Hedman E."/>
            <person name="Kallberg Y."/>
        </authorList>
    </citation>
    <scope>NUCLEOTIDE SEQUENCE [LARGE SCALE GENOMIC DNA]</scope>
</reference>
<evidence type="ECO:0000313" key="2">
    <source>
        <dbReference type="Proteomes" id="UP001497382"/>
    </source>
</evidence>